<name>A0ABQ2A3D9_9BACL</name>
<evidence type="ECO:0000256" key="1">
    <source>
        <dbReference type="ARBA" id="ARBA00011073"/>
    </source>
</evidence>
<dbReference type="EMBL" id="BMDD01000005">
    <property type="protein sequence ID" value="GGH84180.1"/>
    <property type="molecule type" value="Genomic_DNA"/>
</dbReference>
<evidence type="ECO:0000313" key="10">
    <source>
        <dbReference type="Proteomes" id="UP000605427"/>
    </source>
</evidence>
<dbReference type="PROSITE" id="PS00138">
    <property type="entry name" value="SUBTILASE_SER"/>
    <property type="match status" value="1"/>
</dbReference>
<dbReference type="Pfam" id="PF00082">
    <property type="entry name" value="Peptidase_S8"/>
    <property type="match status" value="1"/>
</dbReference>
<dbReference type="CDD" id="cd07477">
    <property type="entry name" value="Peptidases_S8_Subtilisin_subset"/>
    <property type="match status" value="1"/>
</dbReference>
<keyword evidence="4 6" id="KW-0378">Hydrolase</keyword>
<dbReference type="PANTHER" id="PTHR43806:SF11">
    <property type="entry name" value="CEREVISIN-RELATED"/>
    <property type="match status" value="1"/>
</dbReference>
<evidence type="ECO:0000313" key="9">
    <source>
        <dbReference type="EMBL" id="GGH84180.1"/>
    </source>
</evidence>
<dbReference type="PANTHER" id="PTHR43806">
    <property type="entry name" value="PEPTIDASE S8"/>
    <property type="match status" value="1"/>
</dbReference>
<gene>
    <name evidence="9" type="ORF">GCM10007362_38630</name>
</gene>
<dbReference type="PROSITE" id="PS00137">
    <property type="entry name" value="SUBTILASE_HIS"/>
    <property type="match status" value="1"/>
</dbReference>
<evidence type="ECO:0000256" key="2">
    <source>
        <dbReference type="ARBA" id="ARBA00022670"/>
    </source>
</evidence>
<dbReference type="InterPro" id="IPR015500">
    <property type="entry name" value="Peptidase_S8_subtilisin-rel"/>
</dbReference>
<feature type="active site" description="Charge relay system" evidence="6">
    <location>
        <position position="116"/>
    </location>
</feature>
<feature type="active site" description="Charge relay system" evidence="6">
    <location>
        <position position="272"/>
    </location>
</feature>
<dbReference type="InterPro" id="IPR034202">
    <property type="entry name" value="Subtilisin_Carlsberg-like"/>
</dbReference>
<keyword evidence="3" id="KW-0479">Metal-binding</keyword>
<keyword evidence="5 6" id="KW-0720">Serine protease</keyword>
<evidence type="ECO:0000256" key="3">
    <source>
        <dbReference type="ARBA" id="ARBA00022723"/>
    </source>
</evidence>
<dbReference type="Gene3D" id="3.40.50.200">
    <property type="entry name" value="Peptidase S8/S53 domain"/>
    <property type="match status" value="1"/>
</dbReference>
<dbReference type="InterPro" id="IPR050131">
    <property type="entry name" value="Peptidase_S8_subtilisin-like"/>
</dbReference>
<evidence type="ECO:0000256" key="5">
    <source>
        <dbReference type="ARBA" id="ARBA00022825"/>
    </source>
</evidence>
<organism evidence="9 10">
    <name type="scientific">Saccharibacillus endophyticus</name>
    <dbReference type="NCBI Taxonomy" id="2060666"/>
    <lineage>
        <taxon>Bacteria</taxon>
        <taxon>Bacillati</taxon>
        <taxon>Bacillota</taxon>
        <taxon>Bacilli</taxon>
        <taxon>Bacillales</taxon>
        <taxon>Paenibacillaceae</taxon>
        <taxon>Saccharibacillus</taxon>
    </lineage>
</organism>
<dbReference type="PROSITE" id="PS51892">
    <property type="entry name" value="SUBTILASE"/>
    <property type="match status" value="1"/>
</dbReference>
<comment type="caution">
    <text evidence="9">The sequence shown here is derived from an EMBL/GenBank/DDBJ whole genome shotgun (WGS) entry which is preliminary data.</text>
</comment>
<evidence type="ECO:0000256" key="7">
    <source>
        <dbReference type="SAM" id="MobiDB-lite"/>
    </source>
</evidence>
<evidence type="ECO:0000256" key="4">
    <source>
        <dbReference type="ARBA" id="ARBA00022801"/>
    </source>
</evidence>
<dbReference type="PRINTS" id="PR00723">
    <property type="entry name" value="SUBTILISIN"/>
</dbReference>
<reference evidence="10" key="1">
    <citation type="journal article" date="2019" name="Int. J. Syst. Evol. Microbiol.">
        <title>The Global Catalogue of Microorganisms (GCM) 10K type strain sequencing project: providing services to taxonomists for standard genome sequencing and annotation.</title>
        <authorList>
            <consortium name="The Broad Institute Genomics Platform"/>
            <consortium name="The Broad Institute Genome Sequencing Center for Infectious Disease"/>
            <person name="Wu L."/>
            <person name="Ma J."/>
        </authorList>
    </citation>
    <scope>NUCLEOTIDE SEQUENCE [LARGE SCALE GENOMIC DNA]</scope>
    <source>
        <strain evidence="10">CCM 8702</strain>
    </source>
</reference>
<dbReference type="InterPro" id="IPR022398">
    <property type="entry name" value="Peptidase_S8_His-AS"/>
</dbReference>
<sequence>MSLRTNEAGLAKLRSSDSIQSIELSQNYKGIAQSLASLSDDAAPASSAASSASKIKQGAWGYDAIDASKAQTAGYTGKGVRIAILDTGISDKSGLKISGGTSTVEGVTSYNDDNGHGTVVAGIIGAKSKAYKGIAPDASIYAVKVMDKDGNGSTQSLAQGLDWAIRQRMDVINLSLSFPQQSDAVQDLLKKAADQGITVIVAAGNAGTSEGTGDTLAFPAKSPETITVAAVDSGLKRAVFSGTGSSVELSAPGVDIVSTSLSGKYKISDGTSMAAPFVSGMVAVMKQAYPNLSAEQIRTALQNSAVDLGASGRDNLYGYGMISFDRLIGKNSVLADRPESSTPAVRDASTETIAASDNSITPKSQTNMQNSLSAENGTFR</sequence>
<evidence type="ECO:0000259" key="8">
    <source>
        <dbReference type="Pfam" id="PF00082"/>
    </source>
</evidence>
<dbReference type="SUPFAM" id="SSF52743">
    <property type="entry name" value="Subtilisin-like"/>
    <property type="match status" value="1"/>
</dbReference>
<accession>A0ABQ2A3D9</accession>
<keyword evidence="2 6" id="KW-0645">Protease</keyword>
<feature type="compositionally biased region" description="Polar residues" evidence="7">
    <location>
        <begin position="350"/>
        <end position="380"/>
    </location>
</feature>
<feature type="region of interest" description="Disordered" evidence="7">
    <location>
        <begin position="335"/>
        <end position="380"/>
    </location>
</feature>
<dbReference type="InterPro" id="IPR036852">
    <property type="entry name" value="Peptidase_S8/S53_dom_sf"/>
</dbReference>
<dbReference type="InterPro" id="IPR023828">
    <property type="entry name" value="Peptidase_S8_Ser-AS"/>
</dbReference>
<feature type="active site" description="Charge relay system" evidence="6">
    <location>
        <position position="86"/>
    </location>
</feature>
<proteinExistence type="inferred from homology"/>
<evidence type="ECO:0000256" key="6">
    <source>
        <dbReference type="PROSITE-ProRule" id="PRU01240"/>
    </source>
</evidence>
<keyword evidence="10" id="KW-1185">Reference proteome</keyword>
<dbReference type="InterPro" id="IPR000209">
    <property type="entry name" value="Peptidase_S8/S53_dom"/>
</dbReference>
<feature type="domain" description="Peptidase S8/S53" evidence="8">
    <location>
        <begin position="77"/>
        <end position="320"/>
    </location>
</feature>
<comment type="similarity">
    <text evidence="1 6">Belongs to the peptidase S8 family.</text>
</comment>
<protein>
    <recommendedName>
        <fullName evidence="8">Peptidase S8/S53 domain-containing protein</fullName>
    </recommendedName>
</protein>
<dbReference type="Proteomes" id="UP000605427">
    <property type="component" value="Unassembled WGS sequence"/>
</dbReference>